<accession>A0ABS9H526</accession>
<reference evidence="2 3" key="1">
    <citation type="submission" date="2022-01" db="EMBL/GenBank/DDBJ databases">
        <title>Alkalihalobacillus sp. EGI L200015, a novel bacterium isolated from a salt lake sediment.</title>
        <authorList>
            <person name="Gao L."/>
            <person name="Fang B.-Z."/>
            <person name="Li W.-J."/>
        </authorList>
    </citation>
    <scope>NUCLEOTIDE SEQUENCE [LARGE SCALE GENOMIC DNA]</scope>
    <source>
        <strain evidence="2 3">KCTC 12718</strain>
    </source>
</reference>
<sequence>MRKQMTFVMLLMLILTGCSLALTNDPTQQAIDQFTPQHANQYHIVVFYDQEPPEDKDVIKEIEDNLASNNISSQVTYQKVKDDADYSELLDVTGGDILVFDYDGIKYNSVSPENLLKLIKDTIE</sequence>
<keyword evidence="1" id="KW-0732">Signal</keyword>
<protein>
    <recommendedName>
        <fullName evidence="4">DUF4358 domain-containing protein</fullName>
    </recommendedName>
</protein>
<name>A0ABS9H526_9BACL</name>
<evidence type="ECO:0000313" key="2">
    <source>
        <dbReference type="EMBL" id="MCF6139201.1"/>
    </source>
</evidence>
<dbReference type="Proteomes" id="UP001649381">
    <property type="component" value="Unassembled WGS sequence"/>
</dbReference>
<keyword evidence="3" id="KW-1185">Reference proteome</keyword>
<gene>
    <name evidence="2" type="ORF">L2716_15800</name>
</gene>
<dbReference type="EMBL" id="JAKIJS010000002">
    <property type="protein sequence ID" value="MCF6139201.1"/>
    <property type="molecule type" value="Genomic_DNA"/>
</dbReference>
<dbReference type="RefSeq" id="WP_236337971.1">
    <property type="nucleotide sequence ID" value="NZ_JAKIJS010000002.1"/>
</dbReference>
<dbReference type="PROSITE" id="PS51257">
    <property type="entry name" value="PROKAR_LIPOPROTEIN"/>
    <property type="match status" value="1"/>
</dbReference>
<feature type="chain" id="PRO_5046662649" description="DUF4358 domain-containing protein" evidence="1">
    <location>
        <begin position="22"/>
        <end position="124"/>
    </location>
</feature>
<evidence type="ECO:0008006" key="4">
    <source>
        <dbReference type="Google" id="ProtNLM"/>
    </source>
</evidence>
<feature type="signal peptide" evidence="1">
    <location>
        <begin position="1"/>
        <end position="21"/>
    </location>
</feature>
<organism evidence="2 3">
    <name type="scientific">Pseudalkalibacillus berkeleyi</name>
    <dbReference type="NCBI Taxonomy" id="1069813"/>
    <lineage>
        <taxon>Bacteria</taxon>
        <taxon>Bacillati</taxon>
        <taxon>Bacillota</taxon>
        <taxon>Bacilli</taxon>
        <taxon>Bacillales</taxon>
        <taxon>Fictibacillaceae</taxon>
        <taxon>Pseudalkalibacillus</taxon>
    </lineage>
</organism>
<proteinExistence type="predicted"/>
<comment type="caution">
    <text evidence="2">The sequence shown here is derived from an EMBL/GenBank/DDBJ whole genome shotgun (WGS) entry which is preliminary data.</text>
</comment>
<evidence type="ECO:0000256" key="1">
    <source>
        <dbReference type="SAM" id="SignalP"/>
    </source>
</evidence>
<evidence type="ECO:0000313" key="3">
    <source>
        <dbReference type="Proteomes" id="UP001649381"/>
    </source>
</evidence>